<dbReference type="Proteomes" id="UP000269793">
    <property type="component" value="Chromosome II"/>
</dbReference>
<dbReference type="InterPro" id="IPR031468">
    <property type="entry name" value="SMP_LBD"/>
</dbReference>
<evidence type="ECO:0000259" key="10">
    <source>
        <dbReference type="PROSITE" id="PS51847"/>
    </source>
</evidence>
<evidence type="ECO:0000256" key="5">
    <source>
        <dbReference type="ARBA" id="ARBA00023055"/>
    </source>
</evidence>
<dbReference type="GO" id="GO:0045040">
    <property type="term" value="P:protein insertion into mitochondrial outer membrane"/>
    <property type="evidence" value="ECO:0007669"/>
    <property type="project" value="UniProtKB-UniRule"/>
</dbReference>
<gene>
    <name evidence="9 11" type="primary">MDM12</name>
    <name evidence="11" type="ORF">DNF11_1270</name>
</gene>
<keyword evidence="12" id="KW-1185">Reference proteome</keyword>
<evidence type="ECO:0000256" key="4">
    <source>
        <dbReference type="ARBA" id="ARBA00022824"/>
    </source>
</evidence>
<evidence type="ECO:0000256" key="8">
    <source>
        <dbReference type="ARBA" id="ARBA00023136"/>
    </source>
</evidence>
<keyword evidence="3 9" id="KW-1000">Mitochondrion outer membrane</keyword>
<keyword evidence="8 9" id="KW-0472">Membrane</keyword>
<dbReference type="GO" id="GO:0032865">
    <property type="term" value="C:ERMES complex"/>
    <property type="evidence" value="ECO:0007669"/>
    <property type="project" value="UniProtKB-UniRule"/>
</dbReference>
<keyword evidence="7 9" id="KW-0496">Mitochondrion</keyword>
<name>A0A3G2S2M7_MALR7</name>
<evidence type="ECO:0000313" key="12">
    <source>
        <dbReference type="Proteomes" id="UP000269793"/>
    </source>
</evidence>
<feature type="domain" description="SMP-LTD" evidence="10">
    <location>
        <begin position="1"/>
        <end position="302"/>
    </location>
</feature>
<keyword evidence="4 9" id="KW-0256">Endoplasmic reticulum</keyword>
<dbReference type="EMBL" id="CP033149">
    <property type="protein sequence ID" value="AYO42220.1"/>
    <property type="molecule type" value="Genomic_DNA"/>
</dbReference>
<dbReference type="GO" id="GO:0008289">
    <property type="term" value="F:lipid binding"/>
    <property type="evidence" value="ECO:0007669"/>
    <property type="project" value="UniProtKB-KW"/>
</dbReference>
<dbReference type="Pfam" id="PF26544">
    <property type="entry name" value="Mdm12"/>
    <property type="match status" value="1"/>
</dbReference>
<comment type="subcellular location">
    <subcellularLocation>
        <location evidence="1">Membrane</location>
    </subcellularLocation>
    <subcellularLocation>
        <location evidence="9">Mitochondrion outer membrane</location>
        <topology evidence="9">Peripheral membrane protein</topology>
        <orientation evidence="9">Cytoplasmic side</orientation>
    </subcellularLocation>
    <subcellularLocation>
        <location evidence="9">Endoplasmic reticulum membrane</location>
        <topology evidence="9">Peripheral membrane protein</topology>
        <orientation evidence="9">Cytoplasmic side</orientation>
    </subcellularLocation>
    <text evidence="9">The ERMES/MDM complex localizes to a few discrete foci (around 10 per single cell), that represent mitochondria-endoplasmic reticulum junctions. These foci are often found next to mtDNA nucleoids.</text>
</comment>
<reference evidence="11 12" key="1">
    <citation type="submission" date="2018-10" db="EMBL/GenBank/DDBJ databases">
        <title>Complete genome sequence of Malassezia restricta CBS 7877.</title>
        <authorList>
            <person name="Morand S.C."/>
            <person name="Bertignac M."/>
            <person name="Iltis A."/>
            <person name="Kolder I."/>
            <person name="Pirovano W."/>
            <person name="Jourdain R."/>
            <person name="Clavaud C."/>
        </authorList>
    </citation>
    <scope>NUCLEOTIDE SEQUENCE [LARGE SCALE GENOMIC DNA]</scope>
    <source>
        <strain evidence="11 12">CBS 7877</strain>
    </source>
</reference>
<dbReference type="GO" id="GO:1990456">
    <property type="term" value="P:mitochondrion-endoplasmic reticulum membrane tethering"/>
    <property type="evidence" value="ECO:0007669"/>
    <property type="project" value="TreeGrafter"/>
</dbReference>
<dbReference type="HAMAP" id="MF_03104">
    <property type="entry name" value="Mdm12"/>
    <property type="match status" value="1"/>
</dbReference>
<comment type="function">
    <text evidence="9">Component of the ERMES/MDM complex, which serves as a molecular tether to connect the endoplasmic reticulum (ER) and mitochondria. Components of this complex are involved in the control of mitochondrial shape and protein biogenesis, and function in nonvesicular lipid trafficking between the ER and mitochondria. MDM12 is required for the interaction of the ER-resident membrane protein MMM1 and the outer mitochondrial membrane-resident beta-barrel protein MDM10. The MDM12-MMM1 subcomplex functions in the major beta-barrel assembly pathway that is responsible for biogenesis of all mitochondrial outer membrane beta-barrel proteins, and acts in a late step after the SAM complex. The MDM10-MDM12-MMM1 subcomplex further acts in the TOM40-specific pathway after the action of the MDM12-MMM1 complex. Essential for establishing and maintaining the structure of mitochondria and maintenance of mtDNA nucleoids.</text>
</comment>
<proteinExistence type="inferred from homology"/>
<dbReference type="STRING" id="425264.A0A3G2S2M7"/>
<dbReference type="PROSITE" id="PS51847">
    <property type="entry name" value="SMP"/>
    <property type="match status" value="1"/>
</dbReference>
<dbReference type="AlphaFoldDB" id="A0A3G2S2M7"/>
<dbReference type="VEuPathDB" id="FungiDB:DNF11_1270"/>
<comment type="subunit">
    <text evidence="9">Component of the ER-mitochondria encounter structure (ERMES) or MDM complex, composed of MMM1, MDM10, MDM12 and MDM34. A MMM1 homodimer associates with one molecule of MDM12 on each side in a pairwise head-to-tail manner, and the SMP-LTD domains of MMM1 and MDM12 generate a continuous hydrophobic tunnel for phospholipid trafficking.</text>
</comment>
<dbReference type="PANTHER" id="PTHR28204:SF1">
    <property type="entry name" value="MITOCHONDRIAL DISTRIBUTION AND MORPHOLOGY PROTEIN 12"/>
    <property type="match status" value="1"/>
</dbReference>
<dbReference type="CDD" id="cd21672">
    <property type="entry name" value="SMP_Mdm12"/>
    <property type="match status" value="1"/>
</dbReference>
<evidence type="ECO:0000256" key="2">
    <source>
        <dbReference type="ARBA" id="ARBA00022448"/>
    </source>
</evidence>
<evidence type="ECO:0000256" key="6">
    <source>
        <dbReference type="ARBA" id="ARBA00023121"/>
    </source>
</evidence>
<protein>
    <recommendedName>
        <fullName evidence="9">Mitochondrial distribution and morphology protein 12</fullName>
    </recommendedName>
    <alternativeName>
        <fullName evidence="9">Mitochondrial inheritance component MDM12</fullName>
    </alternativeName>
</protein>
<dbReference type="PANTHER" id="PTHR28204">
    <property type="entry name" value="MITOCHONDRIAL DISTRIBUTION AND MORPHOLOGY PROTEIN 12"/>
    <property type="match status" value="1"/>
</dbReference>
<organism evidence="11 12">
    <name type="scientific">Malassezia restricta (strain ATCC 96810 / NBRC 103918 / CBS 7877)</name>
    <name type="common">Seborrheic dermatitis infection agent</name>
    <dbReference type="NCBI Taxonomy" id="425264"/>
    <lineage>
        <taxon>Eukaryota</taxon>
        <taxon>Fungi</taxon>
        <taxon>Dikarya</taxon>
        <taxon>Basidiomycota</taxon>
        <taxon>Ustilaginomycotina</taxon>
        <taxon>Malasseziomycetes</taxon>
        <taxon>Malasseziales</taxon>
        <taxon>Malasseziaceae</taxon>
        <taxon>Malassezia</taxon>
    </lineage>
</organism>
<keyword evidence="5" id="KW-0445">Lipid transport</keyword>
<evidence type="ECO:0000256" key="7">
    <source>
        <dbReference type="ARBA" id="ARBA00023128"/>
    </source>
</evidence>
<dbReference type="GO" id="GO:0015914">
    <property type="term" value="P:phospholipid transport"/>
    <property type="evidence" value="ECO:0007669"/>
    <property type="project" value="TreeGrafter"/>
</dbReference>
<evidence type="ECO:0000256" key="3">
    <source>
        <dbReference type="ARBA" id="ARBA00022787"/>
    </source>
</evidence>
<sequence length="302" mass="33914">MSFQLDWQGLEQSFADSLCERLNAFLSGATLPSFLGPTRVHALELGSEAPDIQVIHVGDVWREFREAEAQASVHAQAQEKCTRSSTPPPRLPMRLRTFRHYENDEMPLSVQGSGDGDSVLTDIDDASSHRWSDVDSDVGTSDMSCTWEESAREQSIPSMQLHFSVQWLTSTIRLSLTSSLQIAYHDDTVMSLPISLIITGLELYAQAIVAVDGVSNCIHVSLTEDSTEPCSADGLRQVYDARIRVRHQGQRILPYLGVESQIGEPVKHVLENVGKVERFVGDMLRQWLEDELVYPHFYTFYL</sequence>
<evidence type="ECO:0000256" key="1">
    <source>
        <dbReference type="ARBA" id="ARBA00004370"/>
    </source>
</evidence>
<dbReference type="InterPro" id="IPR027532">
    <property type="entry name" value="Mdm12"/>
</dbReference>
<keyword evidence="6" id="KW-0446">Lipid-binding</keyword>
<comment type="similarity">
    <text evidence="9">Belongs to the MDM12 family.</text>
</comment>
<dbReference type="OrthoDB" id="3356905at2759"/>
<keyword evidence="2" id="KW-0813">Transport</keyword>
<accession>A0A3G2S2M7</accession>
<evidence type="ECO:0000313" key="11">
    <source>
        <dbReference type="EMBL" id="AYO42220.1"/>
    </source>
</evidence>
<evidence type="ECO:0000256" key="9">
    <source>
        <dbReference type="HAMAP-Rule" id="MF_03104"/>
    </source>
</evidence>
<dbReference type="GO" id="GO:0005789">
    <property type="term" value="C:endoplasmic reticulum membrane"/>
    <property type="evidence" value="ECO:0007669"/>
    <property type="project" value="UniProtKB-SubCell"/>
</dbReference>